<sequence>MSSQQQLARPTAPATVKNAATVMYVGMGLTLLAAVVLIVDQAMSDTLTQQLRDAYPSYSASRMSTVKSSILTYLFTLGVAGLILWPWMAAANRKGKGWSRIAASVVFLLSTVIALYDFTQNFPLFVTLTGLLPCVAGLVAVALLWMPDSSAFYTGNRATV</sequence>
<gene>
    <name evidence="2" type="ORF">EYS09_02115</name>
</gene>
<dbReference type="Proteomes" id="UP000292452">
    <property type="component" value="Unassembled WGS sequence"/>
</dbReference>
<keyword evidence="1" id="KW-1133">Transmembrane helix</keyword>
<comment type="caution">
    <text evidence="2">The sequence shown here is derived from an EMBL/GenBank/DDBJ whole genome shotgun (WGS) entry which is preliminary data.</text>
</comment>
<proteinExistence type="predicted"/>
<feature type="transmembrane region" description="Helical" evidence="1">
    <location>
        <begin position="21"/>
        <end position="39"/>
    </location>
</feature>
<evidence type="ECO:0000256" key="1">
    <source>
        <dbReference type="SAM" id="Phobius"/>
    </source>
</evidence>
<keyword evidence="3" id="KW-1185">Reference proteome</keyword>
<dbReference type="RefSeq" id="WP_131121980.1">
    <property type="nucleotide sequence ID" value="NZ_SIXH01000010.1"/>
</dbReference>
<dbReference type="EMBL" id="SIXH01000010">
    <property type="protein sequence ID" value="TBO61248.1"/>
    <property type="molecule type" value="Genomic_DNA"/>
</dbReference>
<evidence type="ECO:0000313" key="3">
    <source>
        <dbReference type="Proteomes" id="UP000292452"/>
    </source>
</evidence>
<keyword evidence="1" id="KW-0472">Membrane</keyword>
<dbReference type="AlphaFoldDB" id="A0A4Q9I0Q4"/>
<evidence type="ECO:0000313" key="2">
    <source>
        <dbReference type="EMBL" id="TBO61248.1"/>
    </source>
</evidence>
<organism evidence="2 3">
    <name type="scientific">Streptomyces kasugaensis</name>
    <dbReference type="NCBI Taxonomy" id="1946"/>
    <lineage>
        <taxon>Bacteria</taxon>
        <taxon>Bacillati</taxon>
        <taxon>Actinomycetota</taxon>
        <taxon>Actinomycetes</taxon>
        <taxon>Kitasatosporales</taxon>
        <taxon>Streptomycetaceae</taxon>
        <taxon>Streptomyces</taxon>
    </lineage>
</organism>
<keyword evidence="1" id="KW-0812">Transmembrane</keyword>
<reference evidence="2 3" key="1">
    <citation type="submission" date="2019-02" db="EMBL/GenBank/DDBJ databases">
        <title>Draft Genome Sequence of Streptomyces sp. AM-2504, identified by 16S rRNA comparative analysis as a Streptomyces Kasugaensis strain.</title>
        <authorList>
            <person name="Napolioni V."/>
            <person name="Giuliodori A.M."/>
            <person name="Spurio R."/>
            <person name="Fabbretti A."/>
        </authorList>
    </citation>
    <scope>NUCLEOTIDE SEQUENCE [LARGE SCALE GENOMIC DNA]</scope>
    <source>
        <strain evidence="2 3">AM-2504</strain>
    </source>
</reference>
<protein>
    <submittedName>
        <fullName evidence="2">Uncharacterized protein</fullName>
    </submittedName>
</protein>
<feature type="transmembrane region" description="Helical" evidence="1">
    <location>
        <begin position="122"/>
        <end position="145"/>
    </location>
</feature>
<name>A0A4Q9I0Q4_STRKA</name>
<feature type="transmembrane region" description="Helical" evidence="1">
    <location>
        <begin position="70"/>
        <end position="90"/>
    </location>
</feature>
<feature type="transmembrane region" description="Helical" evidence="1">
    <location>
        <begin position="97"/>
        <end position="116"/>
    </location>
</feature>
<accession>A0A4Q9I0Q4</accession>